<proteinExistence type="predicted"/>
<comment type="caution">
    <text evidence="1">The sequence shown here is derived from an EMBL/GenBank/DDBJ whole genome shotgun (WGS) entry which is preliminary data.</text>
</comment>
<dbReference type="RefSeq" id="WP_344907513.1">
    <property type="nucleotide sequence ID" value="NZ_BAABAS010000029.1"/>
</dbReference>
<organism evidence="1 2">
    <name type="scientific">Actinomadura meridiana</name>
    <dbReference type="NCBI Taxonomy" id="559626"/>
    <lineage>
        <taxon>Bacteria</taxon>
        <taxon>Bacillati</taxon>
        <taxon>Actinomycetota</taxon>
        <taxon>Actinomycetes</taxon>
        <taxon>Streptosporangiales</taxon>
        <taxon>Thermomonosporaceae</taxon>
        <taxon>Actinomadura</taxon>
    </lineage>
</organism>
<dbReference type="EMBL" id="BAABAS010000029">
    <property type="protein sequence ID" value="GAA4242207.1"/>
    <property type="molecule type" value="Genomic_DNA"/>
</dbReference>
<dbReference type="Gene3D" id="3.90.1200.10">
    <property type="match status" value="1"/>
</dbReference>
<protein>
    <submittedName>
        <fullName evidence="1">Aminoglycoside phosphotransferase family protein</fullName>
    </submittedName>
</protein>
<evidence type="ECO:0000313" key="1">
    <source>
        <dbReference type="EMBL" id="GAA4242207.1"/>
    </source>
</evidence>
<accession>A0ABP8CR52</accession>
<dbReference type="Pfam" id="PF04655">
    <property type="entry name" value="APH_6_hur"/>
    <property type="match status" value="1"/>
</dbReference>
<keyword evidence="2" id="KW-1185">Reference proteome</keyword>
<sequence length="304" mass="33065">MIELPPVLVRNALNVWGADGQRWLDALPSTIDAVTHAWGLTIGPLFDLSYHWVAAATREDGTAAVLKLGPPQPGHLDREVAALDFYHGHGAVRLLAHDHDRGALLLERADPGTLARDLVPAKDDEATAAVINLIQQLHNPAPPGYPLPDLSTEAKSFAEHLNRFPGDDPLPRHLVERAAKLFDELCADTTEPVVLHGDLHHDNVLRARREPWLAIDPHGYVGDPGYEVGALLYNPDPGDRDDALLALVPARIEQLADGLRIPSERVAAWGFVVAVLSEVWTTEDGGTPDGRPLDVALQLLPRLT</sequence>
<dbReference type="Proteomes" id="UP001501710">
    <property type="component" value="Unassembled WGS sequence"/>
</dbReference>
<gene>
    <name evidence="1" type="ORF">GCM10022254_74330</name>
</gene>
<dbReference type="InterPro" id="IPR011009">
    <property type="entry name" value="Kinase-like_dom_sf"/>
</dbReference>
<dbReference type="InterPro" id="IPR006748">
    <property type="entry name" value="NH2Glyco/OHUrea_AB-resist_kin"/>
</dbReference>
<dbReference type="SUPFAM" id="SSF56112">
    <property type="entry name" value="Protein kinase-like (PK-like)"/>
    <property type="match status" value="1"/>
</dbReference>
<evidence type="ECO:0000313" key="2">
    <source>
        <dbReference type="Proteomes" id="UP001501710"/>
    </source>
</evidence>
<name>A0ABP8CR52_9ACTN</name>
<reference evidence="2" key="1">
    <citation type="journal article" date="2019" name="Int. J. Syst. Evol. Microbiol.">
        <title>The Global Catalogue of Microorganisms (GCM) 10K type strain sequencing project: providing services to taxonomists for standard genome sequencing and annotation.</title>
        <authorList>
            <consortium name="The Broad Institute Genomics Platform"/>
            <consortium name="The Broad Institute Genome Sequencing Center for Infectious Disease"/>
            <person name="Wu L."/>
            <person name="Ma J."/>
        </authorList>
    </citation>
    <scope>NUCLEOTIDE SEQUENCE [LARGE SCALE GENOMIC DNA]</scope>
    <source>
        <strain evidence="2">JCM 17440</strain>
    </source>
</reference>